<dbReference type="EMBL" id="MJAT01000039">
    <property type="protein sequence ID" value="OEH84304.1"/>
    <property type="molecule type" value="Genomic_DNA"/>
</dbReference>
<dbReference type="OrthoDB" id="9815497at2"/>
<comment type="caution">
    <text evidence="1">The sequence shown here is derived from an EMBL/GenBank/DDBJ whole genome shotgun (WGS) entry which is preliminary data.</text>
</comment>
<sequence>MGLFRKKLIVIRGGGDIATGVAHRLHMAGFSVMILEIPKPTMIRRTVSFAQAVYDGSITIEQVTAKLAFDCQDVISLLNNRHIPILIDEHATILRSLPTQLLASYDLHAVVDATLSKRSLGLTRQMAPIVIGIGPGYTAGQDVHAVIETNRGHYLGKVIYNGTAQADTKVPGDILGYSVDRVLRAPHHGTFYCSIAIGSQVAKGQTIGYVDNTPVISLIDGMLRGVIYHDINVVKGMKIADVDPRSQEQYCYTISDKARAVAGGLLEAILYLTDMP</sequence>
<proteinExistence type="predicted"/>
<dbReference type="Proteomes" id="UP000095255">
    <property type="component" value="Unassembled WGS sequence"/>
</dbReference>
<evidence type="ECO:0008006" key="3">
    <source>
        <dbReference type="Google" id="ProtNLM"/>
    </source>
</evidence>
<reference evidence="1 2" key="1">
    <citation type="submission" date="2016-09" db="EMBL/GenBank/DDBJ databases">
        <title>Desulfuribacillus arsenicus sp. nov., an obligately anaerobic, dissimilatory arsenic- and antimonate-reducing bacterium isolated from anoxic sediments.</title>
        <authorList>
            <person name="Abin C.A."/>
            <person name="Hollibaugh J.T."/>
        </authorList>
    </citation>
    <scope>NUCLEOTIDE SEQUENCE [LARGE SCALE GENOMIC DNA]</scope>
    <source>
        <strain evidence="1 2">MLFW-2</strain>
    </source>
</reference>
<name>A0A1E5L2H2_9FIRM</name>
<organism evidence="1 2">
    <name type="scientific">Desulfuribacillus stibiiarsenatis</name>
    <dbReference type="NCBI Taxonomy" id="1390249"/>
    <lineage>
        <taxon>Bacteria</taxon>
        <taxon>Bacillati</taxon>
        <taxon>Bacillota</taxon>
        <taxon>Desulfuribacillia</taxon>
        <taxon>Desulfuribacillales</taxon>
        <taxon>Desulfuribacillaceae</taxon>
        <taxon>Desulfuribacillus</taxon>
    </lineage>
</organism>
<dbReference type="RefSeq" id="WP_069703287.1">
    <property type="nucleotide sequence ID" value="NZ_MJAT01000039.1"/>
</dbReference>
<keyword evidence="2" id="KW-1185">Reference proteome</keyword>
<dbReference type="InterPro" id="IPR017695">
    <property type="entry name" value="Se-dep_Mo_hydrolase_YqeB"/>
</dbReference>
<accession>A0A1E5L2H2</accession>
<dbReference type="NCBIfam" id="TIGR03309">
    <property type="entry name" value="matur_yqeB"/>
    <property type="match status" value="1"/>
</dbReference>
<evidence type="ECO:0000313" key="1">
    <source>
        <dbReference type="EMBL" id="OEH84304.1"/>
    </source>
</evidence>
<dbReference type="STRING" id="1390249.BHU72_10850"/>
<dbReference type="AlphaFoldDB" id="A0A1E5L2H2"/>
<dbReference type="Gene3D" id="3.40.630.10">
    <property type="entry name" value="Zn peptidases"/>
    <property type="match status" value="1"/>
</dbReference>
<evidence type="ECO:0000313" key="2">
    <source>
        <dbReference type="Proteomes" id="UP000095255"/>
    </source>
</evidence>
<protein>
    <recommendedName>
        <fullName evidence="3">Molybdenum hydroxylase</fullName>
    </recommendedName>
</protein>
<gene>
    <name evidence="1" type="ORF">BHU72_10850</name>
</gene>